<accession>A0A6J4LSI9</accession>
<dbReference type="InterPro" id="IPR007361">
    <property type="entry name" value="DUF427"/>
</dbReference>
<protein>
    <recommendedName>
        <fullName evidence="1">DUF427 domain-containing protein</fullName>
    </recommendedName>
</protein>
<dbReference type="PANTHER" id="PTHR34310">
    <property type="entry name" value="DUF427 DOMAIN PROTEIN (AFU_ORTHOLOGUE AFUA_3G02220)"/>
    <property type="match status" value="1"/>
</dbReference>
<dbReference type="EMBL" id="CADCUG010000096">
    <property type="protein sequence ID" value="CAA9340439.1"/>
    <property type="molecule type" value="Genomic_DNA"/>
</dbReference>
<dbReference type="AlphaFoldDB" id="A0A6J4LSI9"/>
<evidence type="ECO:0000259" key="1">
    <source>
        <dbReference type="Pfam" id="PF04248"/>
    </source>
</evidence>
<feature type="domain" description="DUF427" evidence="1">
    <location>
        <begin position="166"/>
        <end position="256"/>
    </location>
</feature>
<sequence>MAIQMAALVYGAVGTLRVHPVEKLVSASVGGDVVVSSQQARLVWEPRRVVASYAVPLSDVNGMLEPFTGDSGEEKPVRMGLDGPSVLDPRTPFAVHTCPGQSLSIRTGSTELAGAAFAPQDPDLAAYVVLDWGAFDQWYEEADPVMGHPRDPFDRIDCLRSTRHIVVSVDGTTLADSARPTVLFETPLPKRYYVPREDVRMDLLQPSRTRSVCAYKGLASYLSADVNGHRVADIAWTYPDPMHDALPVRDMVAFFSERTDLVVDGVEVPRPVTPWS</sequence>
<dbReference type="InterPro" id="IPR038694">
    <property type="entry name" value="DUF427_sf"/>
</dbReference>
<proteinExistence type="predicted"/>
<gene>
    <name evidence="2" type="ORF">AVDCRST_MAG29-1447</name>
</gene>
<organism evidence="2">
    <name type="scientific">uncultured Nocardioidaceae bacterium</name>
    <dbReference type="NCBI Taxonomy" id="253824"/>
    <lineage>
        <taxon>Bacteria</taxon>
        <taxon>Bacillati</taxon>
        <taxon>Actinomycetota</taxon>
        <taxon>Actinomycetes</taxon>
        <taxon>Propionibacteriales</taxon>
        <taxon>Nocardioidaceae</taxon>
        <taxon>environmental samples</taxon>
    </lineage>
</organism>
<name>A0A6J4LSI9_9ACTN</name>
<evidence type="ECO:0000313" key="2">
    <source>
        <dbReference type="EMBL" id="CAA9340439.1"/>
    </source>
</evidence>
<reference evidence="2" key="1">
    <citation type="submission" date="2020-02" db="EMBL/GenBank/DDBJ databases">
        <authorList>
            <person name="Meier V. D."/>
        </authorList>
    </citation>
    <scope>NUCLEOTIDE SEQUENCE</scope>
    <source>
        <strain evidence="2">AVDCRST_MAG29</strain>
    </source>
</reference>
<dbReference type="Gene3D" id="2.170.150.40">
    <property type="entry name" value="Domain of unknown function (DUF427)"/>
    <property type="match status" value="1"/>
</dbReference>
<dbReference type="PANTHER" id="PTHR34310:SF9">
    <property type="entry name" value="BLR5716 PROTEIN"/>
    <property type="match status" value="1"/>
</dbReference>
<dbReference type="Pfam" id="PF04248">
    <property type="entry name" value="NTP_transf_9"/>
    <property type="match status" value="1"/>
</dbReference>